<sequence>MGTKERSLKESLLRTFQTVFFEGIRLRKQNTDGSMVLFDREVVYGKGDPQRSQCFQSGREVGVVVQVVEPEELASDCNRVNEHARQQVLDQRMSPTPRAGRSRRMSSTLLSGYHDEGVGECEHYKGKEEGEEPEPERNGVVLVQVLIQLLYVALLLDKSVAFGLLVGEVCQTGALVVRQTRLLVLHHLNLVRGAQDRDDEGEEGDLDGRYRNPKQDLVEQLGPHKVSGRRGLRELQIQLIEGDEPNILIQHVSSKQPVGEVRHQVKGYRNHYEQDCKECGHVHKQS</sequence>
<gene>
    <name evidence="1" type="ORF">OJ252_2546</name>
</gene>
<dbReference type="EMBL" id="JAPCXB010000098">
    <property type="protein sequence ID" value="KAJ1608396.1"/>
    <property type="molecule type" value="Genomic_DNA"/>
</dbReference>
<accession>A0ABQ8P5Z2</accession>
<organism evidence="1 2">
    <name type="scientific">Cryptosporidium canis</name>
    <dbReference type="NCBI Taxonomy" id="195482"/>
    <lineage>
        <taxon>Eukaryota</taxon>
        <taxon>Sar</taxon>
        <taxon>Alveolata</taxon>
        <taxon>Apicomplexa</taxon>
        <taxon>Conoidasida</taxon>
        <taxon>Coccidia</taxon>
        <taxon>Eucoccidiorida</taxon>
        <taxon>Eimeriorina</taxon>
        <taxon>Cryptosporidiidae</taxon>
        <taxon>Cryptosporidium</taxon>
    </lineage>
</organism>
<reference evidence="1" key="1">
    <citation type="submission" date="2022-10" db="EMBL/GenBank/DDBJ databases">
        <title>Adaptive evolution leads to modifications in subtelomeric GC content in a zoonotic Cryptosporidium species.</title>
        <authorList>
            <person name="Li J."/>
            <person name="Feng Y."/>
            <person name="Xiao L."/>
        </authorList>
    </citation>
    <scope>NUCLEOTIDE SEQUENCE</scope>
    <source>
        <strain evidence="1">25894</strain>
    </source>
</reference>
<protein>
    <submittedName>
        <fullName evidence="1">Uncharacterized protein</fullName>
    </submittedName>
</protein>
<name>A0ABQ8P5Z2_9CRYT</name>
<comment type="caution">
    <text evidence="1">The sequence shown here is derived from an EMBL/GenBank/DDBJ whole genome shotgun (WGS) entry which is preliminary data.</text>
</comment>
<evidence type="ECO:0000313" key="2">
    <source>
        <dbReference type="Proteomes" id="UP001071777"/>
    </source>
</evidence>
<dbReference type="Proteomes" id="UP001071777">
    <property type="component" value="Unassembled WGS sequence"/>
</dbReference>
<keyword evidence="2" id="KW-1185">Reference proteome</keyword>
<evidence type="ECO:0000313" key="1">
    <source>
        <dbReference type="EMBL" id="KAJ1608396.1"/>
    </source>
</evidence>
<proteinExistence type="predicted"/>